<feature type="signal peptide" evidence="2">
    <location>
        <begin position="1"/>
        <end position="41"/>
    </location>
</feature>
<sequence length="667" mass="67780">MSKPTPSRPPMPTALRLRGSLMNMHLVAVACTALFGLVACGDDGDAAADTPAAAPFSVKIIGFNDYHGTLQSPGTFGANTAVPAAQRPAVGGADYLAGWVAKLRATNPNSVVVGAGDFIGASPLISSLFSDEPAVETLNRIGVEFNAVGNHEFDRGATELLRLQNGGCHTVAGAADPNSCKGATVGTPAPFEGAKFKWLSANVVSTATGRPLLPAYGVKTFNGVKVAFIGMTLKATPTIVTPTGVAGLEFRDEAATVNALIPELRAQGIESIVVLVHQGGFQSAGLSDINGCDGDLAGSDLAAIVAQLDDAVDLVVSGHTHAAYNCSAGTVDVKTAGTGTTRTPRPTGLPNARGRRVPVTSASAFGRVLSDIDVTIDPKTRDITAVSATNRLVDRSDASVKPDAAVAGIVAKYNDLVSPIASQVIGSIKAELPASATDAACNMPAGELIADAQLAATAASGFGDAVIAFMNRGGVRSPGFTFASGTAGEGDGNVTYGEAFTVQPFGNSLVTLTLTAQDLKNVLEQQFAGCRGQASAATRIMIPSKGFKYSWDGSKACDARVSSVTLTRGGTTETIVDAAGTVLQPTRTYRVTVNSFMATGGDGFTTFLNGKSALGGAQDVDALSAFLAGYKAPAAPYARNASAEDGGTVRIRRAGGTTCPSGADLSS</sequence>
<evidence type="ECO:0000256" key="1">
    <source>
        <dbReference type="ARBA" id="ARBA00022729"/>
    </source>
</evidence>
<gene>
    <name evidence="6" type="ORF">HNQ01_000796</name>
</gene>
<keyword evidence="1 2" id="KW-0732">Signal</keyword>
<reference evidence="6 7" key="1">
    <citation type="submission" date="2020-05" db="EMBL/GenBank/DDBJ databases">
        <title>Genomic Encyclopedia of Type Strains, Phase IV (KMG-V): Genome sequencing to study the core and pangenomes of soil and plant-associated prokaryotes.</title>
        <authorList>
            <person name="Whitman W."/>
        </authorList>
    </citation>
    <scope>NUCLEOTIDE SEQUENCE [LARGE SCALE GENOMIC DNA]</scope>
    <source>
        <strain evidence="6 7">C29</strain>
    </source>
</reference>
<proteinExistence type="inferred from homology"/>
<dbReference type="PRINTS" id="PR01607">
    <property type="entry name" value="APYRASEFAMLY"/>
</dbReference>
<feature type="compositionally biased region" description="Low complexity" evidence="3">
    <location>
        <begin position="337"/>
        <end position="348"/>
    </location>
</feature>
<evidence type="ECO:0000259" key="5">
    <source>
        <dbReference type="Pfam" id="PF02872"/>
    </source>
</evidence>
<comment type="similarity">
    <text evidence="2">Belongs to the 5'-nucleotidase family.</text>
</comment>
<evidence type="ECO:0000256" key="3">
    <source>
        <dbReference type="SAM" id="MobiDB-lite"/>
    </source>
</evidence>
<dbReference type="PANTHER" id="PTHR11575:SF24">
    <property type="entry name" value="5'-NUCLEOTIDASE"/>
    <property type="match status" value="1"/>
</dbReference>
<dbReference type="EMBL" id="JABSNM010000002">
    <property type="protein sequence ID" value="NRT55086.1"/>
    <property type="molecule type" value="Genomic_DNA"/>
</dbReference>
<dbReference type="InterPro" id="IPR004843">
    <property type="entry name" value="Calcineurin-like_PHP"/>
</dbReference>
<dbReference type="Pfam" id="PF00149">
    <property type="entry name" value="Metallophos"/>
    <property type="match status" value="1"/>
</dbReference>
<evidence type="ECO:0000313" key="6">
    <source>
        <dbReference type="EMBL" id="NRT55086.1"/>
    </source>
</evidence>
<comment type="caution">
    <text evidence="6">The sequence shown here is derived from an EMBL/GenBank/DDBJ whole genome shotgun (WGS) entry which is preliminary data.</text>
</comment>
<protein>
    <submittedName>
        <fullName evidence="6">5'-nucleotidase</fullName>
        <ecNumber evidence="6">3.1.3.5</ecNumber>
    </submittedName>
</protein>
<dbReference type="SUPFAM" id="SSF55816">
    <property type="entry name" value="5'-nucleotidase (syn. UDP-sugar hydrolase), C-terminal domain"/>
    <property type="match status" value="1"/>
</dbReference>
<feature type="chain" id="PRO_5044989931" evidence="2">
    <location>
        <begin position="42"/>
        <end position="667"/>
    </location>
</feature>
<dbReference type="GO" id="GO:0008253">
    <property type="term" value="F:5'-nucleotidase activity"/>
    <property type="evidence" value="ECO:0007669"/>
    <property type="project" value="UniProtKB-EC"/>
</dbReference>
<dbReference type="PANTHER" id="PTHR11575">
    <property type="entry name" value="5'-NUCLEOTIDASE-RELATED"/>
    <property type="match status" value="1"/>
</dbReference>
<dbReference type="RefSeq" id="WP_286180443.1">
    <property type="nucleotide sequence ID" value="NZ_JABSNM010000002.1"/>
</dbReference>
<evidence type="ECO:0000256" key="2">
    <source>
        <dbReference type="RuleBase" id="RU362119"/>
    </source>
</evidence>
<dbReference type="Pfam" id="PF02872">
    <property type="entry name" value="5_nucleotid_C"/>
    <property type="match status" value="1"/>
</dbReference>
<dbReference type="InterPro" id="IPR036907">
    <property type="entry name" value="5'-Nucleotdase_C_sf"/>
</dbReference>
<dbReference type="Gene3D" id="3.90.780.10">
    <property type="entry name" value="5'-Nucleotidase, C-terminal domain"/>
    <property type="match status" value="1"/>
</dbReference>
<dbReference type="EC" id="3.1.3.5" evidence="6"/>
<feature type="domain" description="Calcineurin-like phosphoesterase" evidence="4">
    <location>
        <begin position="59"/>
        <end position="322"/>
    </location>
</feature>
<feature type="domain" description="5'-Nucleotidase C-terminal" evidence="5">
    <location>
        <begin position="425"/>
        <end position="607"/>
    </location>
</feature>
<dbReference type="PROSITE" id="PS51257">
    <property type="entry name" value="PROKAR_LIPOPROTEIN"/>
    <property type="match status" value="1"/>
</dbReference>
<dbReference type="InterPro" id="IPR008334">
    <property type="entry name" value="5'-Nucleotdase_C"/>
</dbReference>
<organism evidence="6 7">
    <name type="scientific">Sphaerotilus uruguayifluvii</name>
    <dbReference type="NCBI Taxonomy" id="2735897"/>
    <lineage>
        <taxon>Bacteria</taxon>
        <taxon>Pseudomonadati</taxon>
        <taxon>Pseudomonadota</taxon>
        <taxon>Betaproteobacteria</taxon>
        <taxon>Burkholderiales</taxon>
        <taxon>Sphaerotilaceae</taxon>
        <taxon>Sphaerotilus</taxon>
    </lineage>
</organism>
<keyword evidence="2 6" id="KW-0378">Hydrolase</keyword>
<dbReference type="InterPro" id="IPR006179">
    <property type="entry name" value="5_nucleotidase/apyrase"/>
</dbReference>
<keyword evidence="7" id="KW-1185">Reference proteome</keyword>
<keyword evidence="2" id="KW-0547">Nucleotide-binding</keyword>
<name>A0ABX2G005_9BURK</name>
<evidence type="ECO:0000259" key="4">
    <source>
        <dbReference type="Pfam" id="PF00149"/>
    </source>
</evidence>
<dbReference type="InterPro" id="IPR029052">
    <property type="entry name" value="Metallo-depent_PP-like"/>
</dbReference>
<evidence type="ECO:0000313" key="7">
    <source>
        <dbReference type="Proteomes" id="UP001516061"/>
    </source>
</evidence>
<accession>A0ABX2G005</accession>
<dbReference type="Gene3D" id="3.60.21.10">
    <property type="match status" value="1"/>
</dbReference>
<dbReference type="SUPFAM" id="SSF56300">
    <property type="entry name" value="Metallo-dependent phosphatases"/>
    <property type="match status" value="1"/>
</dbReference>
<feature type="region of interest" description="Disordered" evidence="3">
    <location>
        <begin position="335"/>
        <end position="355"/>
    </location>
</feature>
<dbReference type="Proteomes" id="UP001516061">
    <property type="component" value="Unassembled WGS sequence"/>
</dbReference>